<dbReference type="Proteomes" id="UP000094236">
    <property type="component" value="Unassembled WGS sequence"/>
</dbReference>
<dbReference type="STRING" id="669874.A0A1E4U267"/>
<dbReference type="InterPro" id="IPR036396">
    <property type="entry name" value="Cyt_P450_sf"/>
</dbReference>
<evidence type="ECO:0000313" key="7">
    <source>
        <dbReference type="Proteomes" id="UP000094236"/>
    </source>
</evidence>
<comment type="cofactor">
    <cofactor evidence="5">
        <name>heme</name>
        <dbReference type="ChEBI" id="CHEBI:30413"/>
    </cofactor>
</comment>
<dbReference type="PRINTS" id="PR00463">
    <property type="entry name" value="EP450I"/>
</dbReference>
<dbReference type="InterPro" id="IPR002401">
    <property type="entry name" value="Cyt_P450_E_grp-I"/>
</dbReference>
<protein>
    <recommendedName>
        <fullName evidence="8">Phenylacetate 2-hydroxylase</fullName>
    </recommendedName>
</protein>
<dbReference type="AlphaFoldDB" id="A0A1E4U267"/>
<dbReference type="Pfam" id="PF00067">
    <property type="entry name" value="p450"/>
    <property type="match status" value="1"/>
</dbReference>
<dbReference type="GO" id="GO:0005506">
    <property type="term" value="F:iron ion binding"/>
    <property type="evidence" value="ECO:0007669"/>
    <property type="project" value="InterPro"/>
</dbReference>
<dbReference type="PANTHER" id="PTHR46300:SF9">
    <property type="entry name" value="P450, PUTATIVE-RELATED"/>
    <property type="match status" value="1"/>
</dbReference>
<keyword evidence="3" id="KW-0560">Oxidoreductase</keyword>
<keyword evidence="5" id="KW-0349">Heme</keyword>
<evidence type="ECO:0000256" key="4">
    <source>
        <dbReference type="ARBA" id="ARBA00023004"/>
    </source>
</evidence>
<dbReference type="InterPro" id="IPR001128">
    <property type="entry name" value="Cyt_P450"/>
</dbReference>
<dbReference type="GO" id="GO:0020037">
    <property type="term" value="F:heme binding"/>
    <property type="evidence" value="ECO:0007669"/>
    <property type="project" value="InterPro"/>
</dbReference>
<evidence type="ECO:0000256" key="5">
    <source>
        <dbReference type="PIRSR" id="PIRSR602401-1"/>
    </source>
</evidence>
<dbReference type="InterPro" id="IPR050364">
    <property type="entry name" value="Cytochrome_P450_fung"/>
</dbReference>
<keyword evidence="2 5" id="KW-0479">Metal-binding</keyword>
<dbReference type="GO" id="GO:0016705">
    <property type="term" value="F:oxidoreductase activity, acting on paired donors, with incorporation or reduction of molecular oxygen"/>
    <property type="evidence" value="ECO:0007669"/>
    <property type="project" value="InterPro"/>
</dbReference>
<accession>A0A1E4U267</accession>
<evidence type="ECO:0008006" key="8">
    <source>
        <dbReference type="Google" id="ProtNLM"/>
    </source>
</evidence>
<evidence type="ECO:0000256" key="1">
    <source>
        <dbReference type="ARBA" id="ARBA00010617"/>
    </source>
</evidence>
<evidence type="ECO:0000256" key="2">
    <source>
        <dbReference type="ARBA" id="ARBA00022723"/>
    </source>
</evidence>
<comment type="similarity">
    <text evidence="1">Belongs to the cytochrome P450 family.</text>
</comment>
<dbReference type="PANTHER" id="PTHR46300">
    <property type="entry name" value="P450, PUTATIVE (EUROFUNG)-RELATED-RELATED"/>
    <property type="match status" value="1"/>
</dbReference>
<keyword evidence="4 5" id="KW-0408">Iron</keyword>
<dbReference type="EMBL" id="KV454011">
    <property type="protein sequence ID" value="ODV98104.1"/>
    <property type="molecule type" value="Genomic_DNA"/>
</dbReference>
<feature type="binding site" description="axial binding residue" evidence="5">
    <location>
        <position position="490"/>
    </location>
    <ligand>
        <name>heme</name>
        <dbReference type="ChEBI" id="CHEBI:30413"/>
    </ligand>
    <ligandPart>
        <name>Fe</name>
        <dbReference type="ChEBI" id="CHEBI:18248"/>
    </ligandPart>
</feature>
<reference evidence="7" key="1">
    <citation type="submission" date="2016-05" db="EMBL/GenBank/DDBJ databases">
        <title>Comparative genomics of biotechnologically important yeasts.</title>
        <authorList>
            <consortium name="DOE Joint Genome Institute"/>
            <person name="Riley R."/>
            <person name="Haridas S."/>
            <person name="Wolfe K.H."/>
            <person name="Lopes M.R."/>
            <person name="Hittinger C.T."/>
            <person name="Goker M."/>
            <person name="Salamov A."/>
            <person name="Wisecaver J."/>
            <person name="Long T.M."/>
            <person name="Aerts A.L."/>
            <person name="Barry K."/>
            <person name="Choi C."/>
            <person name="Clum A."/>
            <person name="Coughlan A.Y."/>
            <person name="Deshpande S."/>
            <person name="Douglass A.P."/>
            <person name="Hanson S.J."/>
            <person name="Klenk H.-P."/>
            <person name="Labutti K."/>
            <person name="Lapidus A."/>
            <person name="Lindquist E."/>
            <person name="Lipzen A."/>
            <person name="Meier-Kolthoff J.P."/>
            <person name="Ohm R.A."/>
            <person name="Otillar R.P."/>
            <person name="Pangilinan J."/>
            <person name="Peng Y."/>
            <person name="Rokas A."/>
            <person name="Rosa C.A."/>
            <person name="Scheuner C."/>
            <person name="Sibirny A.A."/>
            <person name="Slot J.C."/>
            <person name="Stielow J.B."/>
            <person name="Sun H."/>
            <person name="Kurtzman C.P."/>
            <person name="Blackwell M."/>
            <person name="Grigoriev I.V."/>
            <person name="Jeffries T.W."/>
        </authorList>
    </citation>
    <scope>NUCLEOTIDE SEQUENCE [LARGE SCALE GENOMIC DNA]</scope>
    <source>
        <strain evidence="7">NRRL Y-2460</strain>
    </source>
</reference>
<proteinExistence type="inferred from homology"/>
<evidence type="ECO:0000313" key="6">
    <source>
        <dbReference type="EMBL" id="ODV98104.1"/>
    </source>
</evidence>
<dbReference type="OrthoDB" id="1055148at2759"/>
<name>A0A1E4U267_PACTA</name>
<sequence length="576" mass="66278">MDSIFSNSHNESLHNSIISFLNTSSPLTNALLILLSVAILYLGADISGLTCTEVIKNIPSIPSYPIVGNAFQVIYNPSIRYFEWAKEYGDVFQIRLGIKRVIVANSYDSIKDLWIRNCNSNNSRPVLHTFHKVLSKSAIYTIGTTPFGESYKKKKKYVSTHLNKRSVDSFSKLIGDETTCAVFRVLLNSKNEQIYGRKGVDMDMLKFVQYFSLRISLKLTYDYTIDVDYSERNLADEIIYVENWITRMRSHTSNLQDFIPLLRWLSFDKNSKAEELRRRRDEYMDKFFEYAQSSKSKNCLVNEVLLDPERNISINELKSICLTMVSAGLDNTGLNLDYCLGHLSNAEKGYRIQSIAYQEILNSYGSAFNAWKNCTEEFSCEYIVALIRETLRHMTVLPLSLPRETTKDIHYHNAIIPKGTILFMNAYAGNHDPKYFPEPNNFMPERYLNSNLKLLDGYNNQNGRNCVNCNNNTGGTIIPSFSFGVGSRMCSGNHLAFKEMYVFLIRFLLMFQVNAPLDENLTMELDPIKLNEKPDSIAIEPKLYKVNLSIRDLEFMENIKKHEEKLLIKNSLVFKK</sequence>
<dbReference type="SUPFAM" id="SSF48264">
    <property type="entry name" value="Cytochrome P450"/>
    <property type="match status" value="1"/>
</dbReference>
<dbReference type="Gene3D" id="1.10.630.10">
    <property type="entry name" value="Cytochrome P450"/>
    <property type="match status" value="1"/>
</dbReference>
<dbReference type="GO" id="GO:0004497">
    <property type="term" value="F:monooxygenase activity"/>
    <property type="evidence" value="ECO:0007669"/>
    <property type="project" value="InterPro"/>
</dbReference>
<gene>
    <name evidence="6" type="ORF">PACTADRAFT_590</name>
</gene>
<dbReference type="PRINTS" id="PR00385">
    <property type="entry name" value="P450"/>
</dbReference>
<evidence type="ECO:0000256" key="3">
    <source>
        <dbReference type="ARBA" id="ARBA00023002"/>
    </source>
</evidence>
<organism evidence="6 7">
    <name type="scientific">Pachysolen tannophilus NRRL Y-2460</name>
    <dbReference type="NCBI Taxonomy" id="669874"/>
    <lineage>
        <taxon>Eukaryota</taxon>
        <taxon>Fungi</taxon>
        <taxon>Dikarya</taxon>
        <taxon>Ascomycota</taxon>
        <taxon>Saccharomycotina</taxon>
        <taxon>Pichiomycetes</taxon>
        <taxon>Pachysolenaceae</taxon>
        <taxon>Pachysolen</taxon>
    </lineage>
</organism>
<keyword evidence="7" id="KW-1185">Reference proteome</keyword>